<dbReference type="Pfam" id="PF14986">
    <property type="entry name" value="DUF4514"/>
    <property type="match status" value="1"/>
</dbReference>
<feature type="compositionally biased region" description="Polar residues" evidence="1">
    <location>
        <begin position="111"/>
        <end position="131"/>
    </location>
</feature>
<feature type="transmembrane region" description="Helical" evidence="2">
    <location>
        <begin position="37"/>
        <end position="62"/>
    </location>
</feature>
<feature type="signal peptide" evidence="3">
    <location>
        <begin position="1"/>
        <end position="27"/>
    </location>
</feature>
<dbReference type="AlphaFoldDB" id="A0ABC9X4X3"/>
<gene>
    <name evidence="4" type="ORF">GRJ2_001687800</name>
</gene>
<sequence>MTLLTSWISVLMALLLLLHIWRAKVYASGNSEEEIDFTYVIIGATLGAFLAIGFVAVIICMIKKQMIDNVFEGEVTDFVMAAKFNIFNDDLTLTPLMIPHPSLQAFAKRSNMGSSQNRDVNVLGKQSTNNQ</sequence>
<accession>A0ABC9X4X3</accession>
<feature type="chain" id="PRO_5044881206" evidence="3">
    <location>
        <begin position="28"/>
        <end position="131"/>
    </location>
</feature>
<protein>
    <submittedName>
        <fullName evidence="4">Transmembrane protein 273</fullName>
    </submittedName>
</protein>
<dbReference type="Proteomes" id="UP001623348">
    <property type="component" value="Unassembled WGS sequence"/>
</dbReference>
<keyword evidence="2" id="KW-0472">Membrane</keyword>
<keyword evidence="2 4" id="KW-0812">Transmembrane</keyword>
<keyword evidence="2" id="KW-1133">Transmembrane helix</keyword>
<dbReference type="PANTHER" id="PTHR37857:SF1">
    <property type="entry name" value="TRANSMEMBRANE PROTEIN 273"/>
    <property type="match status" value="1"/>
</dbReference>
<dbReference type="PANTHER" id="PTHR37857">
    <property type="entry name" value="TRANSMEMBRANE PROTEIN 273"/>
    <property type="match status" value="1"/>
</dbReference>
<dbReference type="EMBL" id="BAAFJT010000007">
    <property type="protein sequence ID" value="GAB0192225.1"/>
    <property type="molecule type" value="Genomic_DNA"/>
</dbReference>
<evidence type="ECO:0000313" key="4">
    <source>
        <dbReference type="EMBL" id="GAB0192225.1"/>
    </source>
</evidence>
<proteinExistence type="predicted"/>
<name>A0ABC9X4X3_GRUJA</name>
<feature type="region of interest" description="Disordered" evidence="1">
    <location>
        <begin position="110"/>
        <end position="131"/>
    </location>
</feature>
<evidence type="ECO:0000313" key="5">
    <source>
        <dbReference type="Proteomes" id="UP001623348"/>
    </source>
</evidence>
<organism evidence="4 5">
    <name type="scientific">Grus japonensis</name>
    <name type="common">Japanese crane</name>
    <name type="synonym">Red-crowned crane</name>
    <dbReference type="NCBI Taxonomy" id="30415"/>
    <lineage>
        <taxon>Eukaryota</taxon>
        <taxon>Metazoa</taxon>
        <taxon>Chordata</taxon>
        <taxon>Craniata</taxon>
        <taxon>Vertebrata</taxon>
        <taxon>Euteleostomi</taxon>
        <taxon>Archelosauria</taxon>
        <taxon>Archosauria</taxon>
        <taxon>Dinosauria</taxon>
        <taxon>Saurischia</taxon>
        <taxon>Theropoda</taxon>
        <taxon>Coelurosauria</taxon>
        <taxon>Aves</taxon>
        <taxon>Neognathae</taxon>
        <taxon>Neoaves</taxon>
        <taxon>Gruiformes</taxon>
        <taxon>Gruidae</taxon>
        <taxon>Grus</taxon>
    </lineage>
</organism>
<evidence type="ECO:0000256" key="2">
    <source>
        <dbReference type="SAM" id="Phobius"/>
    </source>
</evidence>
<keyword evidence="3" id="KW-0732">Signal</keyword>
<evidence type="ECO:0000256" key="1">
    <source>
        <dbReference type="SAM" id="MobiDB-lite"/>
    </source>
</evidence>
<reference evidence="4 5" key="1">
    <citation type="submission" date="2024-06" db="EMBL/GenBank/DDBJ databases">
        <title>The draft genome of Grus japonensis, version 3.</title>
        <authorList>
            <person name="Nabeshima K."/>
            <person name="Suzuki S."/>
            <person name="Onuma M."/>
        </authorList>
    </citation>
    <scope>NUCLEOTIDE SEQUENCE [LARGE SCALE GENOMIC DNA]</scope>
    <source>
        <strain evidence="4 5">451A</strain>
    </source>
</reference>
<keyword evidence="5" id="KW-1185">Reference proteome</keyword>
<evidence type="ECO:0000256" key="3">
    <source>
        <dbReference type="SAM" id="SignalP"/>
    </source>
</evidence>
<comment type="caution">
    <text evidence="4">The sequence shown here is derived from an EMBL/GenBank/DDBJ whole genome shotgun (WGS) entry which is preliminary data.</text>
</comment>
<dbReference type="InterPro" id="IPR029395">
    <property type="entry name" value="DUF4514"/>
</dbReference>